<dbReference type="Proteomes" id="UP001056429">
    <property type="component" value="Unassembled WGS sequence"/>
</dbReference>
<accession>A0A9J6NYG2</accession>
<reference evidence="7" key="2">
    <citation type="submission" date="2021-04" db="EMBL/GenBank/DDBJ databases">
        <authorList>
            <person name="Dong X."/>
        </authorList>
    </citation>
    <scope>NUCLEOTIDE SEQUENCE</scope>
    <source>
        <strain evidence="7">ZWT</strain>
    </source>
</reference>
<evidence type="ECO:0000256" key="4">
    <source>
        <dbReference type="ARBA" id="ARBA00023136"/>
    </source>
</evidence>
<dbReference type="PANTHER" id="PTHR43021:SF2">
    <property type="entry name" value="CATION_H+ EXCHANGER DOMAIN-CONTAINING PROTEIN"/>
    <property type="match status" value="1"/>
</dbReference>
<keyword evidence="3 5" id="KW-1133">Transmembrane helix</keyword>
<feature type="domain" description="Cation/H+ exchanger transmembrane" evidence="6">
    <location>
        <begin position="11"/>
        <end position="382"/>
    </location>
</feature>
<dbReference type="Pfam" id="PF00999">
    <property type="entry name" value="Na_H_Exchanger"/>
    <property type="match status" value="1"/>
</dbReference>
<dbReference type="InterPro" id="IPR006153">
    <property type="entry name" value="Cation/H_exchanger_TM"/>
</dbReference>
<keyword evidence="2 5" id="KW-0812">Transmembrane</keyword>
<sequence length="399" mass="41298">MHILFYVGLILLVGLVAGKAVSKIKLPEVTGYLLGGVLIGGSFLKIIPHDIVGQLSIISEVALGFIAFSIGSELKISHIKKVGKGIVIITLFEALSAVILVTLVMFTIGGKDLGFSIVIGAIAAATAPAATLMVIRQYKAKGPVVNTLLPIVAMDDAVGIIVFGVSITVAKGLSSIGGEVTLFNMLVEPIMEIILAVVIGIGIGIISAFISRKTTGGDNLLALTIGIVFISVGISSHFNVSPLLLCMAIGTTLSNIMPNSKRALEVVDRFTPPIFIAFFTFAGAELDLSILLKVGMAGVLYIVVRVIGKVVGAGLGAKIAKSPQSVQQYLGLTLVPQAGVAIGLAMAAQEALPTHGMEIRAIILGATVVYELVGPLLTKMALTKAGEIDKNIIPTTVSA</sequence>
<proteinExistence type="predicted"/>
<dbReference type="RefSeq" id="WP_250857973.1">
    <property type="nucleotide sequence ID" value="NZ_JAGSOJ010000001.1"/>
</dbReference>
<reference evidence="7" key="1">
    <citation type="journal article" date="2021" name="mSystems">
        <title>Bacteria and Archaea Synergistically Convert Glycine Betaine to Biogenic Methane in the Formosa Cold Seep of the South China Sea.</title>
        <authorList>
            <person name="Li L."/>
            <person name="Zhang W."/>
            <person name="Zhang S."/>
            <person name="Song L."/>
            <person name="Sun Q."/>
            <person name="Zhang H."/>
            <person name="Xiang H."/>
            <person name="Dong X."/>
        </authorList>
    </citation>
    <scope>NUCLEOTIDE SEQUENCE</scope>
    <source>
        <strain evidence="7">ZWT</strain>
    </source>
</reference>
<evidence type="ECO:0000259" key="6">
    <source>
        <dbReference type="Pfam" id="PF00999"/>
    </source>
</evidence>
<evidence type="ECO:0000256" key="1">
    <source>
        <dbReference type="ARBA" id="ARBA00004141"/>
    </source>
</evidence>
<evidence type="ECO:0000313" key="8">
    <source>
        <dbReference type="Proteomes" id="UP001056429"/>
    </source>
</evidence>
<feature type="transmembrane region" description="Helical" evidence="5">
    <location>
        <begin position="329"/>
        <end position="347"/>
    </location>
</feature>
<protein>
    <submittedName>
        <fullName evidence="7">Cation:proton antiporter</fullName>
    </submittedName>
</protein>
<evidence type="ECO:0000256" key="3">
    <source>
        <dbReference type="ARBA" id="ARBA00022989"/>
    </source>
</evidence>
<dbReference type="GO" id="GO:0016020">
    <property type="term" value="C:membrane"/>
    <property type="evidence" value="ECO:0007669"/>
    <property type="project" value="UniProtKB-SubCell"/>
</dbReference>
<dbReference type="InterPro" id="IPR038770">
    <property type="entry name" value="Na+/solute_symporter_sf"/>
</dbReference>
<feature type="transmembrane region" description="Helical" evidence="5">
    <location>
        <begin position="114"/>
        <end position="135"/>
    </location>
</feature>
<feature type="transmembrane region" description="Helical" evidence="5">
    <location>
        <begin position="86"/>
        <end position="108"/>
    </location>
</feature>
<organism evidence="7 8">
    <name type="scientific">Oceanirhabdus seepicola</name>
    <dbReference type="NCBI Taxonomy" id="2828781"/>
    <lineage>
        <taxon>Bacteria</taxon>
        <taxon>Bacillati</taxon>
        <taxon>Bacillota</taxon>
        <taxon>Clostridia</taxon>
        <taxon>Eubacteriales</taxon>
        <taxon>Clostridiaceae</taxon>
        <taxon>Oceanirhabdus</taxon>
    </lineage>
</organism>
<dbReference type="EMBL" id="JAGSOJ010000001">
    <property type="protein sequence ID" value="MCM1989092.1"/>
    <property type="molecule type" value="Genomic_DNA"/>
</dbReference>
<comment type="subcellular location">
    <subcellularLocation>
        <location evidence="1">Membrane</location>
        <topology evidence="1">Multi-pass membrane protein</topology>
    </subcellularLocation>
</comment>
<feature type="transmembrane region" description="Helical" evidence="5">
    <location>
        <begin position="147"/>
        <end position="170"/>
    </location>
</feature>
<dbReference type="AlphaFoldDB" id="A0A9J6NYG2"/>
<gene>
    <name evidence="7" type="ORF">KDK92_05015</name>
</gene>
<name>A0A9J6NYG2_9CLOT</name>
<feature type="transmembrane region" description="Helical" evidence="5">
    <location>
        <begin position="190"/>
        <end position="210"/>
    </location>
</feature>
<feature type="transmembrane region" description="Helical" evidence="5">
    <location>
        <begin position="298"/>
        <end position="317"/>
    </location>
</feature>
<feature type="transmembrane region" description="Helical" evidence="5">
    <location>
        <begin position="217"/>
        <end position="234"/>
    </location>
</feature>
<evidence type="ECO:0000313" key="7">
    <source>
        <dbReference type="EMBL" id="MCM1989092.1"/>
    </source>
</evidence>
<evidence type="ECO:0000256" key="2">
    <source>
        <dbReference type="ARBA" id="ARBA00022692"/>
    </source>
</evidence>
<evidence type="ECO:0000256" key="5">
    <source>
        <dbReference type="SAM" id="Phobius"/>
    </source>
</evidence>
<dbReference type="GO" id="GO:1902600">
    <property type="term" value="P:proton transmembrane transport"/>
    <property type="evidence" value="ECO:0007669"/>
    <property type="project" value="InterPro"/>
</dbReference>
<keyword evidence="8" id="KW-1185">Reference proteome</keyword>
<dbReference type="GO" id="GO:0015297">
    <property type="term" value="F:antiporter activity"/>
    <property type="evidence" value="ECO:0007669"/>
    <property type="project" value="InterPro"/>
</dbReference>
<feature type="transmembrane region" description="Helical" evidence="5">
    <location>
        <begin position="359"/>
        <end position="377"/>
    </location>
</feature>
<feature type="transmembrane region" description="Helical" evidence="5">
    <location>
        <begin position="51"/>
        <end position="74"/>
    </location>
</feature>
<dbReference type="Gene3D" id="1.20.1530.20">
    <property type="match status" value="1"/>
</dbReference>
<dbReference type="PANTHER" id="PTHR43021">
    <property type="entry name" value="NA(+)/H(+) ANTIPORTER-RELATED"/>
    <property type="match status" value="1"/>
</dbReference>
<keyword evidence="4 5" id="KW-0472">Membrane</keyword>
<comment type="caution">
    <text evidence="7">The sequence shown here is derived from an EMBL/GenBank/DDBJ whole genome shotgun (WGS) entry which is preliminary data.</text>
</comment>